<proteinExistence type="predicted"/>
<reference evidence="4" key="1">
    <citation type="journal article" date="2019" name="Int. J. Syst. Evol. Microbiol.">
        <title>The Global Catalogue of Microorganisms (GCM) 10K type strain sequencing project: providing services to taxonomists for standard genome sequencing and annotation.</title>
        <authorList>
            <consortium name="The Broad Institute Genomics Platform"/>
            <consortium name="The Broad Institute Genome Sequencing Center for Infectious Disease"/>
            <person name="Wu L."/>
            <person name="Ma J."/>
        </authorList>
    </citation>
    <scope>NUCLEOTIDE SEQUENCE [LARGE SCALE GENOMIC DNA]</scope>
    <source>
        <strain evidence="4">JCM 14193</strain>
    </source>
</reference>
<dbReference type="SUPFAM" id="SSF53335">
    <property type="entry name" value="S-adenosyl-L-methionine-dependent methyltransferases"/>
    <property type="match status" value="1"/>
</dbReference>
<keyword evidence="3" id="KW-0489">Methyltransferase</keyword>
<protein>
    <submittedName>
        <fullName evidence="3">Class I SAM-dependent methyltransferase</fullName>
    </submittedName>
</protein>
<comment type="caution">
    <text evidence="3">The sequence shown here is derived from an EMBL/GenBank/DDBJ whole genome shotgun (WGS) entry which is preliminary data.</text>
</comment>
<dbReference type="Proteomes" id="UP001500740">
    <property type="component" value="Unassembled WGS sequence"/>
</dbReference>
<organism evidence="3 4">
    <name type="scientific">Alkalibacillus silvisoli</name>
    <dbReference type="NCBI Taxonomy" id="392823"/>
    <lineage>
        <taxon>Bacteria</taxon>
        <taxon>Bacillati</taxon>
        <taxon>Bacillota</taxon>
        <taxon>Bacilli</taxon>
        <taxon>Bacillales</taxon>
        <taxon>Bacillaceae</taxon>
        <taxon>Alkalibacillus</taxon>
    </lineage>
</organism>
<sequence length="243" mass="28394">MAQVYDQLMQDAPYEKWVDFTISALNQFGNDRSLNVLDVGCGTGEISVRLAQSGLKVTAFDQSQDMIDLAAVKAKKADQNIHFFQSDARAFTVNDYYDVVVSYCDVLNYLTEENELIDVFTHIYNSLLDDGLFVFDVHSQHYLNFLAESEIFSEVRDEITYIWFCEQTERAFEVEHDLTFFVQDENLQYTRFDERHKQRAFTVDVYNDLLKSAGFTNILITEDFTFQPYTEESDRLFFICKKT</sequence>
<dbReference type="InterPro" id="IPR029063">
    <property type="entry name" value="SAM-dependent_MTases_sf"/>
</dbReference>
<gene>
    <name evidence="3" type="ORF">GCM10008935_10410</name>
</gene>
<evidence type="ECO:0000259" key="2">
    <source>
        <dbReference type="Pfam" id="PF13649"/>
    </source>
</evidence>
<dbReference type="Gene3D" id="3.40.50.150">
    <property type="entry name" value="Vaccinia Virus protein VP39"/>
    <property type="match status" value="1"/>
</dbReference>
<dbReference type="Gene3D" id="2.20.25.110">
    <property type="entry name" value="S-adenosyl-L-methionine-dependent methyltransferases"/>
    <property type="match status" value="1"/>
</dbReference>
<evidence type="ECO:0000313" key="4">
    <source>
        <dbReference type="Proteomes" id="UP001500740"/>
    </source>
</evidence>
<dbReference type="GO" id="GO:0008168">
    <property type="term" value="F:methyltransferase activity"/>
    <property type="evidence" value="ECO:0007669"/>
    <property type="project" value="UniProtKB-KW"/>
</dbReference>
<dbReference type="InterPro" id="IPR041698">
    <property type="entry name" value="Methyltransf_25"/>
</dbReference>
<evidence type="ECO:0000256" key="1">
    <source>
        <dbReference type="ARBA" id="ARBA00022679"/>
    </source>
</evidence>
<dbReference type="CDD" id="cd02440">
    <property type="entry name" value="AdoMet_MTases"/>
    <property type="match status" value="1"/>
</dbReference>
<keyword evidence="4" id="KW-1185">Reference proteome</keyword>
<keyword evidence="1" id="KW-0808">Transferase</keyword>
<dbReference type="GO" id="GO:0032259">
    <property type="term" value="P:methylation"/>
    <property type="evidence" value="ECO:0007669"/>
    <property type="project" value="UniProtKB-KW"/>
</dbReference>
<accession>A0ABP3JN76</accession>
<name>A0ABP3JN76_9BACI</name>
<feature type="domain" description="Methyltransferase" evidence="2">
    <location>
        <begin position="36"/>
        <end position="131"/>
    </location>
</feature>
<dbReference type="EMBL" id="BAAACZ010000009">
    <property type="protein sequence ID" value="GAA0457347.1"/>
    <property type="molecule type" value="Genomic_DNA"/>
</dbReference>
<evidence type="ECO:0000313" key="3">
    <source>
        <dbReference type="EMBL" id="GAA0457347.1"/>
    </source>
</evidence>
<dbReference type="Pfam" id="PF13649">
    <property type="entry name" value="Methyltransf_25"/>
    <property type="match status" value="1"/>
</dbReference>
<dbReference type="PANTHER" id="PTHR43861">
    <property type="entry name" value="TRANS-ACONITATE 2-METHYLTRANSFERASE-RELATED"/>
    <property type="match status" value="1"/>
</dbReference>